<name>A0A7W4YHP2_9MICO</name>
<evidence type="ECO:0000313" key="3">
    <source>
        <dbReference type="Proteomes" id="UP000545286"/>
    </source>
</evidence>
<sequence length="179" mass="19928">MTEASNANSNEALGRTELPGIDRAAAAALWEDYRAAFPGAFAAAPEYTAEFFGDSVELADELLALVTYGPKRATAALVVEFAEEGELLPRVGSHWIACDGRGKPAVVIRSTELRIGTFDSVDAAFAYDEGEDDRSLESWRREHWRYWERTRAAVGREFTPEHEVVFERFSVVWPPELAD</sequence>
<dbReference type="Proteomes" id="UP000545286">
    <property type="component" value="Unassembled WGS sequence"/>
</dbReference>
<dbReference type="RefSeq" id="WP_338110157.1">
    <property type="nucleotide sequence ID" value="NZ_JACHWJ010000005.1"/>
</dbReference>
<dbReference type="EMBL" id="JACHWJ010000005">
    <property type="protein sequence ID" value="MBB2959210.1"/>
    <property type="molecule type" value="Genomic_DNA"/>
</dbReference>
<reference evidence="2 3" key="1">
    <citation type="submission" date="2020-08" db="EMBL/GenBank/DDBJ databases">
        <title>Sequencing the genomes of 1000 actinobacteria strains.</title>
        <authorList>
            <person name="Klenk H.-P."/>
        </authorList>
    </citation>
    <scope>NUCLEOTIDE SEQUENCE [LARGE SCALE GENOMIC DNA]</scope>
    <source>
        <strain evidence="2 3">DSM 20419</strain>
    </source>
</reference>
<dbReference type="AlphaFoldDB" id="A0A7W4YHP2"/>
<dbReference type="Pfam" id="PF04266">
    <property type="entry name" value="ASCH"/>
    <property type="match status" value="1"/>
</dbReference>
<evidence type="ECO:0000259" key="1">
    <source>
        <dbReference type="SMART" id="SM01022"/>
    </source>
</evidence>
<proteinExistence type="predicted"/>
<accession>A0A7W4YHP2</accession>
<dbReference type="InterPro" id="IPR009326">
    <property type="entry name" value="DUF984"/>
</dbReference>
<dbReference type="SUPFAM" id="SSF88697">
    <property type="entry name" value="PUA domain-like"/>
    <property type="match status" value="1"/>
</dbReference>
<dbReference type="InterPro" id="IPR007374">
    <property type="entry name" value="ASCH_domain"/>
</dbReference>
<comment type="caution">
    <text evidence="2">The sequence shown here is derived from an EMBL/GenBank/DDBJ whole genome shotgun (WGS) entry which is preliminary data.</text>
</comment>
<dbReference type="PANTHER" id="PTHR39203">
    <property type="entry name" value="CYTOPLASMIC PROTEIN-RELATED"/>
    <property type="match status" value="1"/>
</dbReference>
<dbReference type="Gene3D" id="3.10.400.10">
    <property type="entry name" value="Sulfate adenylyltransferase"/>
    <property type="match status" value="1"/>
</dbReference>
<dbReference type="SMART" id="SM01022">
    <property type="entry name" value="ASCH"/>
    <property type="match status" value="1"/>
</dbReference>
<keyword evidence="3" id="KW-1185">Reference proteome</keyword>
<evidence type="ECO:0000313" key="2">
    <source>
        <dbReference type="EMBL" id="MBB2959210.1"/>
    </source>
</evidence>
<gene>
    <name evidence="2" type="ORF">FHX72_003362</name>
</gene>
<dbReference type="PIRSF" id="PIRSF021320">
    <property type="entry name" value="DUF984"/>
    <property type="match status" value="1"/>
</dbReference>
<feature type="domain" description="ASCH" evidence="1">
    <location>
        <begin position="49"/>
        <end position="173"/>
    </location>
</feature>
<dbReference type="InterPro" id="IPR015947">
    <property type="entry name" value="PUA-like_sf"/>
</dbReference>
<organism evidence="2 3">
    <name type="scientific">Pseudoclavibacter helvolus</name>
    <dbReference type="NCBI Taxonomy" id="255205"/>
    <lineage>
        <taxon>Bacteria</taxon>
        <taxon>Bacillati</taxon>
        <taxon>Actinomycetota</taxon>
        <taxon>Actinomycetes</taxon>
        <taxon>Micrococcales</taxon>
        <taxon>Microbacteriaceae</taxon>
        <taxon>Pseudoclavibacter</taxon>
    </lineage>
</organism>
<protein>
    <submittedName>
        <fullName evidence="2">Uncharacterized protein YhfF</fullName>
    </submittedName>
</protein>
<dbReference type="CDD" id="cd06553">
    <property type="entry name" value="ASCH_Ef3133_like"/>
    <property type="match status" value="1"/>
</dbReference>
<dbReference type="PANTHER" id="PTHR39203:SF1">
    <property type="entry name" value="CYTOPLASMIC PROTEIN"/>
    <property type="match status" value="1"/>
</dbReference>